<keyword evidence="2" id="KW-1185">Reference proteome</keyword>
<protein>
    <submittedName>
        <fullName evidence="1">Uncharacterized protein</fullName>
    </submittedName>
</protein>
<organism evidence="1 2">
    <name type="scientific">Schaalia radingae</name>
    <dbReference type="NCBI Taxonomy" id="131110"/>
    <lineage>
        <taxon>Bacteria</taxon>
        <taxon>Bacillati</taxon>
        <taxon>Actinomycetota</taxon>
        <taxon>Actinomycetes</taxon>
        <taxon>Actinomycetales</taxon>
        <taxon>Actinomycetaceae</taxon>
        <taxon>Schaalia</taxon>
    </lineage>
</organism>
<accession>A0ABY0V6R3</accession>
<evidence type="ECO:0000313" key="2">
    <source>
        <dbReference type="Proteomes" id="UP000198976"/>
    </source>
</evidence>
<name>A0ABY0V6R3_9ACTO</name>
<dbReference type="EMBL" id="LT629792">
    <property type="protein sequence ID" value="SDT91445.1"/>
    <property type="molecule type" value="Genomic_DNA"/>
</dbReference>
<gene>
    <name evidence="1" type="ORF">SAMN04489714_0842</name>
</gene>
<dbReference type="Proteomes" id="UP000198976">
    <property type="component" value="Chromosome I"/>
</dbReference>
<reference evidence="1 2" key="1">
    <citation type="submission" date="2016-10" db="EMBL/GenBank/DDBJ databases">
        <authorList>
            <person name="Varghese N."/>
            <person name="Submissions S."/>
        </authorList>
    </citation>
    <scope>NUCLEOTIDE SEQUENCE [LARGE SCALE GENOMIC DNA]</scope>
    <source>
        <strain evidence="1 2">DSM 9169</strain>
    </source>
</reference>
<evidence type="ECO:0000313" key="1">
    <source>
        <dbReference type="EMBL" id="SDT91445.1"/>
    </source>
</evidence>
<proteinExistence type="predicted"/>
<sequence>MEIEVSRPVGEDTWQITRPLATTVVFPSGFADQDLTVAPDDSDQYSPESVVEWEPELTDTFTAAFVDCANPFLHECRENRDDPDEQCGFIYAFYTDEQSESATLNGELTTAGPAGNQLVSMVHSTGIPDMRTDVTRATLHFRDDGLNIPDKEQKLAVQGTVELSKRSDPVFHMKIVTPED</sequence>